<dbReference type="EMBL" id="CP008947">
    <property type="protein sequence ID" value="AII07792.1"/>
    <property type="molecule type" value="Genomic_DNA"/>
</dbReference>
<name>A0A076ERH3_RHOOP</name>
<accession>A0A076ERH3</accession>
<protein>
    <submittedName>
        <fullName evidence="1">Uncharacterized protein</fullName>
    </submittedName>
</protein>
<dbReference type="AlphaFoldDB" id="A0A076ERH3"/>
<evidence type="ECO:0000313" key="1">
    <source>
        <dbReference type="EMBL" id="AII07792.1"/>
    </source>
</evidence>
<sequence length="126" mass="13987">MRPTIQEQLSGVDRLLDLADESHSLPAETSELLSNARRLIKRVATSWATALPFLLDDNARLSELLNAGVEAEAPVPTDFTAVAARNEELRGSLAQLISTIPRDPECRQRRAEIGHYLQWRVATDPT</sequence>
<dbReference type="Proteomes" id="UP000028488">
    <property type="component" value="Chromosome"/>
</dbReference>
<dbReference type="RefSeq" id="WP_037242912.1">
    <property type="nucleotide sequence ID" value="NZ_CP008947.1"/>
</dbReference>
<reference evidence="1 2" key="1">
    <citation type="submission" date="2014-07" db="EMBL/GenBank/DDBJ databases">
        <title>Genome Sequence of Rhodococcus opacus Strain R7, a Biodegrader of Mono- and Polycyclic Aromatic Hydrocarbons.</title>
        <authorList>
            <person name="Di Gennaro P."/>
            <person name="Zampolli J."/>
            <person name="Presti I."/>
            <person name="Cappelletti M."/>
            <person name="D'Ursi P."/>
            <person name="Orro A."/>
            <person name="Mezzelani A."/>
            <person name="Milanesi L."/>
        </authorList>
    </citation>
    <scope>NUCLEOTIDE SEQUENCE [LARGE SCALE GENOMIC DNA]</scope>
    <source>
        <strain evidence="1 2">R7</strain>
    </source>
</reference>
<gene>
    <name evidence="1" type="ORF">EP51_25385</name>
</gene>
<organism evidence="1 2">
    <name type="scientific">Rhodococcus opacus</name>
    <name type="common">Nocardia opaca</name>
    <dbReference type="NCBI Taxonomy" id="37919"/>
    <lineage>
        <taxon>Bacteria</taxon>
        <taxon>Bacillati</taxon>
        <taxon>Actinomycetota</taxon>
        <taxon>Actinomycetes</taxon>
        <taxon>Mycobacteriales</taxon>
        <taxon>Nocardiaceae</taxon>
        <taxon>Rhodococcus</taxon>
    </lineage>
</organism>
<evidence type="ECO:0000313" key="2">
    <source>
        <dbReference type="Proteomes" id="UP000028488"/>
    </source>
</evidence>
<proteinExistence type="predicted"/>